<dbReference type="AlphaFoldDB" id="A0A7S0BRS0"/>
<name>A0A7S0BRS0_9RHOD</name>
<proteinExistence type="predicted"/>
<dbReference type="EMBL" id="HBEK01019651">
    <property type="protein sequence ID" value="CAD8400720.1"/>
    <property type="molecule type" value="Transcribed_RNA"/>
</dbReference>
<protein>
    <submittedName>
        <fullName evidence="1">Uncharacterized protein</fullName>
    </submittedName>
</protein>
<evidence type="ECO:0000313" key="1">
    <source>
        <dbReference type="EMBL" id="CAD8400720.1"/>
    </source>
</evidence>
<accession>A0A7S0BRS0</accession>
<organism evidence="1">
    <name type="scientific">Rhodosorus marinus</name>
    <dbReference type="NCBI Taxonomy" id="101924"/>
    <lineage>
        <taxon>Eukaryota</taxon>
        <taxon>Rhodophyta</taxon>
        <taxon>Stylonematophyceae</taxon>
        <taxon>Stylonematales</taxon>
        <taxon>Stylonemataceae</taxon>
        <taxon>Rhodosorus</taxon>
    </lineage>
</organism>
<sequence length="181" mass="18597">MEAEVEATPGVEVVDTTEVMDEDVAAPVEEPPVVEAFEPVDVEAAVAQESSTGGGALERVKDEPVEEAVVDNVEVADEVIPAEHEAPAVDKIADTAEVTGDVVPEAALEAVTEDEQAIAEVGDLAEGDVAPPVVEDSTPPADLSEAVEEKDEGMADIIAEGKAATATGGAYVKPILVLCLR</sequence>
<reference evidence="1" key="1">
    <citation type="submission" date="2021-01" db="EMBL/GenBank/DDBJ databases">
        <authorList>
            <person name="Corre E."/>
            <person name="Pelletier E."/>
            <person name="Niang G."/>
            <person name="Scheremetjew M."/>
            <person name="Finn R."/>
            <person name="Kale V."/>
            <person name="Holt S."/>
            <person name="Cochrane G."/>
            <person name="Meng A."/>
            <person name="Brown T."/>
            <person name="Cohen L."/>
        </authorList>
    </citation>
    <scope>NUCLEOTIDE SEQUENCE</scope>
    <source>
        <strain evidence="1">UTEX LB 2760</strain>
    </source>
</reference>
<gene>
    <name evidence="1" type="ORF">RMAR0315_LOCUS10716</name>
</gene>